<reference evidence="2 3" key="1">
    <citation type="submission" date="2020-08" db="EMBL/GenBank/DDBJ databases">
        <title>Genomic Encyclopedia of Type Strains, Phase IV (KMG-IV): sequencing the most valuable type-strain genomes for metagenomic binning, comparative biology and taxonomic classification.</title>
        <authorList>
            <person name="Goeker M."/>
        </authorList>
    </citation>
    <scope>NUCLEOTIDE SEQUENCE [LARGE SCALE GENOMIC DNA]</scope>
    <source>
        <strain evidence="2 3">DSM 28538</strain>
    </source>
</reference>
<dbReference type="EMBL" id="JACHIM010000007">
    <property type="protein sequence ID" value="MBB5074282.1"/>
    <property type="molecule type" value="Genomic_DNA"/>
</dbReference>
<dbReference type="AlphaFoldDB" id="A0A840NY62"/>
<accession>A0A840NY62</accession>
<proteinExistence type="predicted"/>
<dbReference type="InterPro" id="IPR013762">
    <property type="entry name" value="Integrase-like_cat_sf"/>
</dbReference>
<name>A0A840NY62_9HYPH</name>
<evidence type="ECO:0000313" key="3">
    <source>
        <dbReference type="Proteomes" id="UP000561417"/>
    </source>
</evidence>
<keyword evidence="1" id="KW-0233">DNA recombination</keyword>
<evidence type="ECO:0000256" key="1">
    <source>
        <dbReference type="ARBA" id="ARBA00023172"/>
    </source>
</evidence>
<dbReference type="GO" id="GO:0015074">
    <property type="term" value="P:DNA integration"/>
    <property type="evidence" value="ECO:0007669"/>
    <property type="project" value="InterPro"/>
</dbReference>
<organism evidence="2 3">
    <name type="scientific">Bartonella callosciuri</name>
    <dbReference type="NCBI Taxonomy" id="686223"/>
    <lineage>
        <taxon>Bacteria</taxon>
        <taxon>Pseudomonadati</taxon>
        <taxon>Pseudomonadota</taxon>
        <taxon>Alphaproteobacteria</taxon>
        <taxon>Hyphomicrobiales</taxon>
        <taxon>Bartonellaceae</taxon>
        <taxon>Bartonella</taxon>
    </lineage>
</organism>
<dbReference type="GO" id="GO:0006310">
    <property type="term" value="P:DNA recombination"/>
    <property type="evidence" value="ECO:0007669"/>
    <property type="project" value="UniProtKB-KW"/>
</dbReference>
<dbReference type="InterPro" id="IPR011010">
    <property type="entry name" value="DNA_brk_join_enz"/>
</dbReference>
<sequence length="87" mass="9902">MHRGEAFRLGWKDVKENIIHLKTEKSKYRKDTFLPILAELKKILQTGPIGDETFICGKNGNKPVKESFGTVFYTTCAQASIKNQLMV</sequence>
<dbReference type="Proteomes" id="UP000561417">
    <property type="component" value="Unassembled WGS sequence"/>
</dbReference>
<gene>
    <name evidence="2" type="ORF">HNQ69_001419</name>
</gene>
<dbReference type="GO" id="GO:0003677">
    <property type="term" value="F:DNA binding"/>
    <property type="evidence" value="ECO:0007669"/>
    <property type="project" value="InterPro"/>
</dbReference>
<protein>
    <submittedName>
        <fullName evidence="2">Integrase</fullName>
    </submittedName>
</protein>
<dbReference type="Gene3D" id="1.10.443.10">
    <property type="entry name" value="Intergrase catalytic core"/>
    <property type="match status" value="1"/>
</dbReference>
<comment type="caution">
    <text evidence="2">The sequence shown here is derived from an EMBL/GenBank/DDBJ whole genome shotgun (WGS) entry which is preliminary data.</text>
</comment>
<keyword evidence="3" id="KW-1185">Reference proteome</keyword>
<evidence type="ECO:0000313" key="2">
    <source>
        <dbReference type="EMBL" id="MBB5074282.1"/>
    </source>
</evidence>
<dbReference type="SUPFAM" id="SSF56349">
    <property type="entry name" value="DNA breaking-rejoining enzymes"/>
    <property type="match status" value="1"/>
</dbReference>